<evidence type="ECO:0000256" key="10">
    <source>
        <dbReference type="ARBA" id="ARBA00023128"/>
    </source>
</evidence>
<keyword evidence="10" id="KW-0496">Mitochondrion</keyword>
<evidence type="ECO:0000256" key="1">
    <source>
        <dbReference type="ARBA" id="ARBA00003195"/>
    </source>
</evidence>
<evidence type="ECO:0000256" key="6">
    <source>
        <dbReference type="ARBA" id="ARBA00022448"/>
    </source>
</evidence>
<evidence type="ECO:0000256" key="13">
    <source>
        <dbReference type="SAM" id="Coils"/>
    </source>
</evidence>
<dbReference type="GO" id="GO:0005743">
    <property type="term" value="C:mitochondrial inner membrane"/>
    <property type="evidence" value="ECO:0007669"/>
    <property type="project" value="UniProtKB-SubCell"/>
</dbReference>
<evidence type="ECO:0000256" key="8">
    <source>
        <dbReference type="ARBA" id="ARBA00022792"/>
    </source>
</evidence>
<keyword evidence="11" id="KW-0472">Membrane</keyword>
<keyword evidence="7" id="KW-0679">Respiratory chain</keyword>
<reference evidence="15 16" key="1">
    <citation type="submission" date="2015-12" db="EMBL/GenBank/DDBJ databases">
        <title>The genome of Folsomia candida.</title>
        <authorList>
            <person name="Faddeeva A."/>
            <person name="Derks M.F."/>
            <person name="Anvar Y."/>
            <person name="Smit S."/>
            <person name="Van Straalen N."/>
            <person name="Roelofs D."/>
        </authorList>
    </citation>
    <scope>NUCLEOTIDE SEQUENCE [LARGE SCALE GENOMIC DNA]</scope>
    <source>
        <strain evidence="15 16">VU population</strain>
        <tissue evidence="15">Whole body</tissue>
    </source>
</reference>
<evidence type="ECO:0000256" key="11">
    <source>
        <dbReference type="ARBA" id="ARBA00023136"/>
    </source>
</evidence>
<evidence type="ECO:0000256" key="14">
    <source>
        <dbReference type="SAM" id="MobiDB-lite"/>
    </source>
</evidence>
<keyword evidence="13" id="KW-0175">Coiled coil</keyword>
<keyword evidence="16" id="KW-1185">Reference proteome</keyword>
<feature type="region of interest" description="Disordered" evidence="14">
    <location>
        <begin position="1"/>
        <end position="50"/>
    </location>
</feature>
<evidence type="ECO:0000256" key="2">
    <source>
        <dbReference type="ARBA" id="ARBA00004569"/>
    </source>
</evidence>
<feature type="coiled-coil region" evidence="13">
    <location>
        <begin position="98"/>
        <end position="135"/>
    </location>
</feature>
<keyword evidence="12" id="KW-1015">Disulfide bond</keyword>
<dbReference type="PANTHER" id="PTHR20900:SF0">
    <property type="entry name" value="NADH DEHYDROGENASE [UBIQUINONE] 1 BETA SUBCOMPLEX SUBUNIT 7"/>
    <property type="match status" value="1"/>
</dbReference>
<comment type="function">
    <text evidence="1">Accessory subunit of the mitochondrial membrane respiratory chain NADH dehydrogenase (Complex I), that is believed not to be involved in catalysis. Complex I functions in the transfer of electrons from NADH to the respiratory chain. The immediate electron acceptor for the enzyme is believed to be ubiquinone.</text>
</comment>
<comment type="similarity">
    <text evidence="4">Belongs to the complex I NDUFB7 subunit family.</text>
</comment>
<dbReference type="OrthoDB" id="268414at2759"/>
<dbReference type="Proteomes" id="UP000198287">
    <property type="component" value="Unassembled WGS sequence"/>
</dbReference>
<name>A0A226EFU0_FOLCA</name>
<gene>
    <name evidence="15" type="ORF">Fcan01_09576</name>
</gene>
<dbReference type="AlphaFoldDB" id="A0A226EFU0"/>
<keyword evidence="8" id="KW-0999">Mitochondrion inner membrane</keyword>
<comment type="subcellular location">
    <subcellularLocation>
        <location evidence="3">Mitochondrion inner membrane</location>
        <topology evidence="3">Peripheral membrane protein</topology>
    </subcellularLocation>
    <subcellularLocation>
        <location evidence="2">Mitochondrion intermembrane space</location>
    </subcellularLocation>
</comment>
<proteinExistence type="inferred from homology"/>
<dbReference type="InterPro" id="IPR008698">
    <property type="entry name" value="NDUB7"/>
</dbReference>
<comment type="caution">
    <text evidence="15">The sequence shown here is derived from an EMBL/GenBank/DDBJ whole genome shotgun (WGS) entry which is preliminary data.</text>
</comment>
<evidence type="ECO:0000256" key="9">
    <source>
        <dbReference type="ARBA" id="ARBA00022982"/>
    </source>
</evidence>
<evidence type="ECO:0000256" key="3">
    <source>
        <dbReference type="ARBA" id="ARBA00004637"/>
    </source>
</evidence>
<evidence type="ECO:0000256" key="5">
    <source>
        <dbReference type="ARBA" id="ARBA00018677"/>
    </source>
</evidence>
<keyword evidence="6" id="KW-0813">Transport</keyword>
<dbReference type="PANTHER" id="PTHR20900">
    <property type="entry name" value="NADH:UBIQUINONE OXIDOREDUCTASE B18-LIKE SUBUNIT"/>
    <property type="match status" value="1"/>
</dbReference>
<protein>
    <recommendedName>
        <fullName evidence="5">NADH dehydrogenase [ubiquinone] 1 beta subcomplex subunit 7</fullName>
    </recommendedName>
</protein>
<sequence>MGASVSAAGSHSTAPPPSNIVFNSSPTTPKEDKYSAEPNYGFEGKQRKERVPPMTLAEMASAKIEPKYRDFCVHKLTALKKCNKDNFPWTMPCANARHALFECQYEDYLIRMKEYERERRLLHRKQRKEAALKKKEHC</sequence>
<evidence type="ECO:0000256" key="7">
    <source>
        <dbReference type="ARBA" id="ARBA00022660"/>
    </source>
</evidence>
<dbReference type="EMBL" id="LNIX01000004">
    <property type="protein sequence ID" value="OXA56269.1"/>
    <property type="molecule type" value="Genomic_DNA"/>
</dbReference>
<keyword evidence="15" id="KW-0830">Ubiquinone</keyword>
<dbReference type="STRING" id="158441.A0A226EFU0"/>
<dbReference type="OMA" id="RIACKES"/>
<accession>A0A226EFU0</accession>
<dbReference type="GO" id="GO:0005758">
    <property type="term" value="C:mitochondrial intermembrane space"/>
    <property type="evidence" value="ECO:0007669"/>
    <property type="project" value="UniProtKB-SubCell"/>
</dbReference>
<evidence type="ECO:0000256" key="12">
    <source>
        <dbReference type="ARBA" id="ARBA00023157"/>
    </source>
</evidence>
<evidence type="ECO:0000313" key="16">
    <source>
        <dbReference type="Proteomes" id="UP000198287"/>
    </source>
</evidence>
<dbReference type="Pfam" id="PF05676">
    <property type="entry name" value="NDUF_B7"/>
    <property type="match status" value="1"/>
</dbReference>
<keyword evidence="9" id="KW-0249">Electron transport</keyword>
<evidence type="ECO:0000313" key="15">
    <source>
        <dbReference type="EMBL" id="OXA56269.1"/>
    </source>
</evidence>
<evidence type="ECO:0000256" key="4">
    <source>
        <dbReference type="ARBA" id="ARBA00008006"/>
    </source>
</evidence>
<organism evidence="15 16">
    <name type="scientific">Folsomia candida</name>
    <name type="common">Springtail</name>
    <dbReference type="NCBI Taxonomy" id="158441"/>
    <lineage>
        <taxon>Eukaryota</taxon>
        <taxon>Metazoa</taxon>
        <taxon>Ecdysozoa</taxon>
        <taxon>Arthropoda</taxon>
        <taxon>Hexapoda</taxon>
        <taxon>Collembola</taxon>
        <taxon>Entomobryomorpha</taxon>
        <taxon>Isotomoidea</taxon>
        <taxon>Isotomidae</taxon>
        <taxon>Proisotominae</taxon>
        <taxon>Folsomia</taxon>
    </lineage>
</organism>